<feature type="compositionally biased region" description="Basic and acidic residues" evidence="1">
    <location>
        <begin position="144"/>
        <end position="162"/>
    </location>
</feature>
<reference evidence="2" key="1">
    <citation type="journal article" date="2019" name="Sci. Rep.">
        <title>Draft genome of Tanacetum cinerariifolium, the natural source of mosquito coil.</title>
        <authorList>
            <person name="Yamashiro T."/>
            <person name="Shiraishi A."/>
            <person name="Satake H."/>
            <person name="Nakayama K."/>
        </authorList>
    </citation>
    <scope>NUCLEOTIDE SEQUENCE</scope>
</reference>
<dbReference type="EMBL" id="BKCJ010001112">
    <property type="protein sequence ID" value="GEU38936.1"/>
    <property type="molecule type" value="Genomic_DNA"/>
</dbReference>
<evidence type="ECO:0000313" key="2">
    <source>
        <dbReference type="EMBL" id="GEU38936.1"/>
    </source>
</evidence>
<dbReference type="AlphaFoldDB" id="A0A6L2JPP1"/>
<accession>A0A6L2JPP1</accession>
<gene>
    <name evidence="2" type="ORF">Tci_010914</name>
</gene>
<protein>
    <submittedName>
        <fullName evidence="2">Uncharacterized protein</fullName>
    </submittedName>
</protein>
<feature type="region of interest" description="Disordered" evidence="1">
    <location>
        <begin position="143"/>
        <end position="187"/>
    </location>
</feature>
<feature type="compositionally biased region" description="Basic residues" evidence="1">
    <location>
        <begin position="163"/>
        <end position="173"/>
    </location>
</feature>
<sequence>MQKAKKNKRKINFKRAVAQKFQEYDQKLEALTSIHVSEAIDKAVHAKVLTKIKKLIPTHVPKVLAKYLEPRLNNSMLEVMQNNWIILFIKPSTSVDLSDMDLKLKLLTDIYLNKTHLTNQKLYENIYDSILLDQEALDAQEVEPSFHKWSHDHPDPTTDREGKKRKKRKKRRKDAGQSSKYSRKDKALIDQAQEDTLADQPQDQEDVYVQNRLEKLKLHHKNDVELEYHVDQLKATVLSEAQWNNDEGDVSKPRSSECHMSKSSKTHSSFYKNDFYYPVYLSIKVKYTTSLTKHYAARYYIQCIKNMVSDIWSKEVHGYLIEALNGIHHWEDARQDFFKA</sequence>
<organism evidence="2">
    <name type="scientific">Tanacetum cinerariifolium</name>
    <name type="common">Dalmatian daisy</name>
    <name type="synonym">Chrysanthemum cinerariifolium</name>
    <dbReference type="NCBI Taxonomy" id="118510"/>
    <lineage>
        <taxon>Eukaryota</taxon>
        <taxon>Viridiplantae</taxon>
        <taxon>Streptophyta</taxon>
        <taxon>Embryophyta</taxon>
        <taxon>Tracheophyta</taxon>
        <taxon>Spermatophyta</taxon>
        <taxon>Magnoliopsida</taxon>
        <taxon>eudicotyledons</taxon>
        <taxon>Gunneridae</taxon>
        <taxon>Pentapetalae</taxon>
        <taxon>asterids</taxon>
        <taxon>campanulids</taxon>
        <taxon>Asterales</taxon>
        <taxon>Asteraceae</taxon>
        <taxon>Asteroideae</taxon>
        <taxon>Anthemideae</taxon>
        <taxon>Anthemidinae</taxon>
        <taxon>Tanacetum</taxon>
    </lineage>
</organism>
<name>A0A6L2JPP1_TANCI</name>
<evidence type="ECO:0000256" key="1">
    <source>
        <dbReference type="SAM" id="MobiDB-lite"/>
    </source>
</evidence>
<comment type="caution">
    <text evidence="2">The sequence shown here is derived from an EMBL/GenBank/DDBJ whole genome shotgun (WGS) entry which is preliminary data.</text>
</comment>
<proteinExistence type="predicted"/>